<comment type="catalytic activity">
    <reaction evidence="1">
        <text>ATP + protein L-histidine = ADP + protein N-phospho-L-histidine.</text>
        <dbReference type="EC" id="2.7.13.3"/>
    </reaction>
</comment>
<evidence type="ECO:0000256" key="4">
    <source>
        <dbReference type="ARBA" id="ARBA00022475"/>
    </source>
</evidence>
<dbReference type="PANTHER" id="PTHR44936:SF10">
    <property type="entry name" value="SENSOR PROTEIN RSTB"/>
    <property type="match status" value="1"/>
</dbReference>
<accession>A0A809S0S8</accession>
<sequence length="421" mass="44542">MTLTTTQAEEGNDALQRLILMRWIALAGELALIVAAAPLFGIALPLAPMLAIVALLAGFNLLAHRRLARDGAVTGGELFAQLCVDITALTLLLFFSGGAANPLVSLYLPTIAIAAVVLPGRFVWGIVALGVAAYSLLVFWNVPLPVDDAERATRLHLAGMWLIFVASAALIAWFVMRLAAAIRGRDRELAAAREEALRNERVVALGSLAAGAAHELGTPLATMAILAGELSRDAGLSPAMKEDLALLREQVDHCKGIITGLAARAGQTRAEGGAAIGLEHWLEQVVARWRRLRPHAEAKVSLHGTAAVRVAGEATLEQALLNLFNNAADAGDGRIEIEAEWSTERLRVDIRDRGPGFDEKVLLAAGRAFVTTRTEGTGIGLFLAHAAVERLGGRIALASREGGGAVTRIELPLEKIRAGKA</sequence>
<evidence type="ECO:0000256" key="9">
    <source>
        <dbReference type="ARBA" id="ARBA00022840"/>
    </source>
</evidence>
<proteinExistence type="predicted"/>
<keyword evidence="10" id="KW-0812">Transmembrane</keyword>
<evidence type="ECO:0000256" key="5">
    <source>
        <dbReference type="ARBA" id="ARBA00022553"/>
    </source>
</evidence>
<dbReference type="SMART" id="SM00388">
    <property type="entry name" value="HisKA"/>
    <property type="match status" value="1"/>
</dbReference>
<dbReference type="InterPro" id="IPR036097">
    <property type="entry name" value="HisK_dim/P_sf"/>
</dbReference>
<feature type="transmembrane region" description="Helical" evidence="10">
    <location>
        <begin position="100"/>
        <end position="117"/>
    </location>
</feature>
<evidence type="ECO:0000256" key="3">
    <source>
        <dbReference type="ARBA" id="ARBA00012438"/>
    </source>
</evidence>
<evidence type="ECO:0000256" key="8">
    <source>
        <dbReference type="ARBA" id="ARBA00022777"/>
    </source>
</evidence>
<organism evidence="12 13">
    <name type="scientific">Candidatus Desulfobacillus denitrificans</name>
    <dbReference type="NCBI Taxonomy" id="2608985"/>
    <lineage>
        <taxon>Bacteria</taxon>
        <taxon>Pseudomonadati</taxon>
        <taxon>Pseudomonadota</taxon>
        <taxon>Betaproteobacteria</taxon>
        <taxon>Candidatus Desulfobacillus</taxon>
    </lineage>
</organism>
<keyword evidence="7" id="KW-0547">Nucleotide-binding</keyword>
<dbReference type="GO" id="GO:0000155">
    <property type="term" value="F:phosphorelay sensor kinase activity"/>
    <property type="evidence" value="ECO:0007669"/>
    <property type="project" value="InterPro"/>
</dbReference>
<keyword evidence="4" id="KW-1003">Cell membrane</keyword>
<evidence type="ECO:0000256" key="10">
    <source>
        <dbReference type="SAM" id="Phobius"/>
    </source>
</evidence>
<name>A0A809S0S8_9PROT</name>
<protein>
    <recommendedName>
        <fullName evidence="3">histidine kinase</fullName>
        <ecNumber evidence="3">2.7.13.3</ecNumber>
    </recommendedName>
</protein>
<dbReference type="KEGG" id="ddz:DSYM_27250"/>
<dbReference type="GO" id="GO:0005886">
    <property type="term" value="C:plasma membrane"/>
    <property type="evidence" value="ECO:0007669"/>
    <property type="project" value="UniProtKB-SubCell"/>
</dbReference>
<feature type="transmembrane region" description="Helical" evidence="10">
    <location>
        <begin position="160"/>
        <end position="180"/>
    </location>
</feature>
<reference evidence="12" key="1">
    <citation type="journal article" name="DNA Res.">
        <title>The physiological potential of anammox bacteria as revealed by their core genome structure.</title>
        <authorList>
            <person name="Okubo T."/>
            <person name="Toyoda A."/>
            <person name="Fukuhara K."/>
            <person name="Uchiyama I."/>
            <person name="Harigaya Y."/>
            <person name="Kuroiwa M."/>
            <person name="Suzuki T."/>
            <person name="Murakami Y."/>
            <person name="Suwa Y."/>
            <person name="Takami H."/>
        </authorList>
    </citation>
    <scope>NUCLEOTIDE SEQUENCE</scope>
    <source>
        <strain evidence="12">317325-3</strain>
    </source>
</reference>
<dbReference type="PRINTS" id="PR00344">
    <property type="entry name" value="BCTRLSENSOR"/>
</dbReference>
<dbReference type="AlphaFoldDB" id="A0A809S0S8"/>
<dbReference type="InterPro" id="IPR050980">
    <property type="entry name" value="2C_sensor_his_kinase"/>
</dbReference>
<dbReference type="Proteomes" id="UP000662914">
    <property type="component" value="Chromosome"/>
</dbReference>
<keyword evidence="6" id="KW-0808">Transferase</keyword>
<keyword evidence="5" id="KW-0597">Phosphoprotein</keyword>
<keyword evidence="10" id="KW-1133">Transmembrane helix</keyword>
<evidence type="ECO:0000256" key="2">
    <source>
        <dbReference type="ARBA" id="ARBA00004651"/>
    </source>
</evidence>
<evidence type="ECO:0000256" key="7">
    <source>
        <dbReference type="ARBA" id="ARBA00022741"/>
    </source>
</evidence>
<dbReference type="EMBL" id="AP021857">
    <property type="protein sequence ID" value="BBO22026.1"/>
    <property type="molecule type" value="Genomic_DNA"/>
</dbReference>
<evidence type="ECO:0000313" key="12">
    <source>
        <dbReference type="EMBL" id="BBO22026.1"/>
    </source>
</evidence>
<dbReference type="CDD" id="cd00082">
    <property type="entry name" value="HisKA"/>
    <property type="match status" value="1"/>
</dbReference>
<dbReference type="Pfam" id="PF02518">
    <property type="entry name" value="HATPase_c"/>
    <property type="match status" value="1"/>
</dbReference>
<dbReference type="Pfam" id="PF25323">
    <property type="entry name" value="6TM_PilS"/>
    <property type="match status" value="1"/>
</dbReference>
<dbReference type="PANTHER" id="PTHR44936">
    <property type="entry name" value="SENSOR PROTEIN CREC"/>
    <property type="match status" value="1"/>
</dbReference>
<comment type="subcellular location">
    <subcellularLocation>
        <location evidence="2">Cell membrane</location>
        <topology evidence="2">Multi-pass membrane protein</topology>
    </subcellularLocation>
</comment>
<dbReference type="PROSITE" id="PS50109">
    <property type="entry name" value="HIS_KIN"/>
    <property type="match status" value="1"/>
</dbReference>
<gene>
    <name evidence="12" type="ORF">DSYM_27250</name>
</gene>
<feature type="transmembrane region" description="Helical" evidence="10">
    <location>
        <begin position="46"/>
        <end position="63"/>
    </location>
</feature>
<dbReference type="Gene3D" id="1.10.287.130">
    <property type="match status" value="1"/>
</dbReference>
<evidence type="ECO:0000259" key="11">
    <source>
        <dbReference type="PROSITE" id="PS50109"/>
    </source>
</evidence>
<dbReference type="InterPro" id="IPR003594">
    <property type="entry name" value="HATPase_dom"/>
</dbReference>
<feature type="domain" description="Histidine kinase" evidence="11">
    <location>
        <begin position="211"/>
        <end position="415"/>
    </location>
</feature>
<keyword evidence="10" id="KW-0472">Membrane</keyword>
<dbReference type="Gene3D" id="3.30.565.10">
    <property type="entry name" value="Histidine kinase-like ATPase, C-terminal domain"/>
    <property type="match status" value="1"/>
</dbReference>
<dbReference type="GO" id="GO:0005524">
    <property type="term" value="F:ATP binding"/>
    <property type="evidence" value="ECO:0007669"/>
    <property type="project" value="UniProtKB-KW"/>
</dbReference>
<dbReference type="InterPro" id="IPR003661">
    <property type="entry name" value="HisK_dim/P_dom"/>
</dbReference>
<dbReference type="SUPFAM" id="SSF55874">
    <property type="entry name" value="ATPase domain of HSP90 chaperone/DNA topoisomerase II/histidine kinase"/>
    <property type="match status" value="1"/>
</dbReference>
<dbReference type="Pfam" id="PF00512">
    <property type="entry name" value="HisKA"/>
    <property type="match status" value="1"/>
</dbReference>
<evidence type="ECO:0000313" key="13">
    <source>
        <dbReference type="Proteomes" id="UP000662914"/>
    </source>
</evidence>
<dbReference type="InterPro" id="IPR005467">
    <property type="entry name" value="His_kinase_dom"/>
</dbReference>
<keyword evidence="9" id="KW-0067">ATP-binding</keyword>
<feature type="transmembrane region" description="Helical" evidence="10">
    <location>
        <begin position="122"/>
        <end position="140"/>
    </location>
</feature>
<dbReference type="SMART" id="SM00387">
    <property type="entry name" value="HATPase_c"/>
    <property type="match status" value="1"/>
</dbReference>
<keyword evidence="8 12" id="KW-0418">Kinase</keyword>
<dbReference type="InterPro" id="IPR036890">
    <property type="entry name" value="HATPase_C_sf"/>
</dbReference>
<dbReference type="EC" id="2.7.13.3" evidence="3"/>
<feature type="transmembrane region" description="Helical" evidence="10">
    <location>
        <begin position="20"/>
        <end position="40"/>
    </location>
</feature>
<evidence type="ECO:0000256" key="6">
    <source>
        <dbReference type="ARBA" id="ARBA00022679"/>
    </source>
</evidence>
<evidence type="ECO:0000256" key="1">
    <source>
        <dbReference type="ARBA" id="ARBA00000085"/>
    </source>
</evidence>
<dbReference type="SUPFAM" id="SSF47384">
    <property type="entry name" value="Homodimeric domain of signal transducing histidine kinase"/>
    <property type="match status" value="1"/>
</dbReference>
<dbReference type="InterPro" id="IPR004358">
    <property type="entry name" value="Sig_transdc_His_kin-like_C"/>
</dbReference>